<feature type="domain" description="Response regulatory" evidence="3">
    <location>
        <begin position="184"/>
        <end position="302"/>
    </location>
</feature>
<dbReference type="PANTHER" id="PTHR43228:SF19">
    <property type="entry name" value="RESPONSE REGULATOR RECEIVER DOMAIN PROTEIN"/>
    <property type="match status" value="1"/>
</dbReference>
<dbReference type="EMBL" id="JAPFFJ010000012">
    <property type="protein sequence ID" value="KAJ6414645.1"/>
    <property type="molecule type" value="Genomic_DNA"/>
</dbReference>
<dbReference type="CDD" id="cd17546">
    <property type="entry name" value="REC_hyHK_CKI1_RcsC-like"/>
    <property type="match status" value="1"/>
</dbReference>
<dbReference type="Proteomes" id="UP001162972">
    <property type="component" value="Chromosome 3"/>
</dbReference>
<dbReference type="SMART" id="SM00448">
    <property type="entry name" value="REC"/>
    <property type="match status" value="1"/>
</dbReference>
<evidence type="ECO:0000313" key="5">
    <source>
        <dbReference type="Proteomes" id="UP001162972"/>
    </source>
</evidence>
<evidence type="ECO:0000313" key="4">
    <source>
        <dbReference type="EMBL" id="KAJ6414645.1"/>
    </source>
</evidence>
<dbReference type="Pfam" id="PF00072">
    <property type="entry name" value="Response_reg"/>
    <property type="match status" value="1"/>
</dbReference>
<dbReference type="PROSITE" id="PS50110">
    <property type="entry name" value="RESPONSE_REGULATORY"/>
    <property type="match status" value="1"/>
</dbReference>
<keyword evidence="5" id="KW-1185">Reference proteome</keyword>
<dbReference type="PANTHER" id="PTHR43228">
    <property type="entry name" value="TWO-COMPONENT RESPONSE REGULATOR"/>
    <property type="match status" value="1"/>
</dbReference>
<comment type="caution">
    <text evidence="4">The sequence shown here is derived from an EMBL/GenBank/DDBJ whole genome shotgun (WGS) entry which is preliminary data.</text>
</comment>
<dbReference type="Gene3D" id="3.40.50.2300">
    <property type="match status" value="1"/>
</dbReference>
<protein>
    <recommendedName>
        <fullName evidence="3">Response regulatory domain-containing protein</fullName>
    </recommendedName>
</protein>
<dbReference type="InterPro" id="IPR052048">
    <property type="entry name" value="ST_Response_Regulator"/>
</dbReference>
<dbReference type="InterPro" id="IPR001789">
    <property type="entry name" value="Sig_transdc_resp-reg_receiver"/>
</dbReference>
<gene>
    <name evidence="4" type="ORF">OIU84_003612</name>
</gene>
<proteinExistence type="predicted"/>
<reference evidence="4 5" key="1">
    <citation type="journal article" date="2023" name="Int. J. Mol. Sci.">
        <title>De Novo Assembly and Annotation of 11 Diverse Shrub Willow (Salix) Genomes Reveals Novel Gene Organization in Sex-Linked Regions.</title>
        <authorList>
            <person name="Hyden B."/>
            <person name="Feng K."/>
            <person name="Yates T.B."/>
            <person name="Jawdy S."/>
            <person name="Cereghino C."/>
            <person name="Smart L.B."/>
            <person name="Muchero W."/>
        </authorList>
    </citation>
    <scope>NUCLEOTIDE SEQUENCE [LARGE SCALE GENOMIC DNA]</scope>
    <source>
        <tissue evidence="4">Shoot tip</tissue>
    </source>
</reference>
<name>A0AAD6K294_9ROSI</name>
<evidence type="ECO:0000259" key="3">
    <source>
        <dbReference type="PROSITE" id="PS50110"/>
    </source>
</evidence>
<keyword evidence="1" id="KW-0597">Phosphoprotein</keyword>
<feature type="coiled-coil region" evidence="2">
    <location>
        <begin position="97"/>
        <end position="124"/>
    </location>
</feature>
<dbReference type="InterPro" id="IPR011006">
    <property type="entry name" value="CheY-like_superfamily"/>
</dbReference>
<keyword evidence="2" id="KW-0175">Coiled coil</keyword>
<dbReference type="GO" id="GO:0000160">
    <property type="term" value="P:phosphorelay signal transduction system"/>
    <property type="evidence" value="ECO:0007669"/>
    <property type="project" value="InterPro"/>
</dbReference>
<evidence type="ECO:0000256" key="1">
    <source>
        <dbReference type="PROSITE-ProRule" id="PRU00169"/>
    </source>
</evidence>
<accession>A0AAD6K294</accession>
<dbReference type="SUPFAM" id="SSF52172">
    <property type="entry name" value="CheY-like"/>
    <property type="match status" value="1"/>
</dbReference>
<organism evidence="4 5">
    <name type="scientific">Salix udensis</name>
    <dbReference type="NCBI Taxonomy" id="889485"/>
    <lineage>
        <taxon>Eukaryota</taxon>
        <taxon>Viridiplantae</taxon>
        <taxon>Streptophyta</taxon>
        <taxon>Embryophyta</taxon>
        <taxon>Tracheophyta</taxon>
        <taxon>Spermatophyta</taxon>
        <taxon>Magnoliopsida</taxon>
        <taxon>eudicotyledons</taxon>
        <taxon>Gunneridae</taxon>
        <taxon>Pentapetalae</taxon>
        <taxon>rosids</taxon>
        <taxon>fabids</taxon>
        <taxon>Malpighiales</taxon>
        <taxon>Salicaceae</taxon>
        <taxon>Saliceae</taxon>
        <taxon>Salix</taxon>
    </lineage>
</organism>
<feature type="modified residue" description="4-aspartylphosphate" evidence="1">
    <location>
        <position position="240"/>
    </location>
</feature>
<dbReference type="AlphaFoldDB" id="A0AAD6K294"/>
<sequence>MWHHFPASLANWTNAVIAEIAALYKRNILALFSHTDIDNSFASSFFPSQSLSLSEQEAMKPFIPSSMADESDQEMQDPSSIAAEDNTQIDQEIQNLFTRLDEHYAQLEKKKEVLENAIRSDIDALNKDQNEARKLRQGLLHRSGDITSSLESASQNIGNVRQWLMNRNALESDDDDQDQSNNLSVLIVDDDRLVRETNRRFTGLAGTQKQLRMEFQEAKNGKEAVYLHLAGASFDLILMDFQMPVMNGIQATQLLRQMGVKSRIVGVTSESDHQAFFDAGLDNCIQKPLNPAKIAEFLTVSKKRKRIGTTSQA</sequence>
<evidence type="ECO:0000256" key="2">
    <source>
        <dbReference type="SAM" id="Coils"/>
    </source>
</evidence>